<evidence type="ECO:0000313" key="4">
    <source>
        <dbReference type="Proteomes" id="UP000004736"/>
    </source>
</evidence>
<dbReference type="InterPro" id="IPR002201">
    <property type="entry name" value="Glyco_trans_9"/>
</dbReference>
<dbReference type="eggNOG" id="COG0859">
    <property type="taxonomic scope" value="Bacteria"/>
</dbReference>
<dbReference type="AlphaFoldDB" id="C9LPH1"/>
<keyword evidence="4" id="KW-1185">Reference proteome</keyword>
<dbReference type="HOGENOM" id="CLU_038371_0_0_9"/>
<accession>C9LPH1</accession>
<dbReference type="CDD" id="cd03789">
    <property type="entry name" value="GT9_LPS_heptosyltransferase"/>
    <property type="match status" value="1"/>
</dbReference>
<dbReference type="EMBL" id="ACIM02000001">
    <property type="protein sequence ID" value="EEW97457.1"/>
    <property type="molecule type" value="Genomic_DNA"/>
</dbReference>
<dbReference type="PANTHER" id="PTHR30160">
    <property type="entry name" value="TETRAACYLDISACCHARIDE 4'-KINASE-RELATED"/>
    <property type="match status" value="1"/>
</dbReference>
<evidence type="ECO:0000256" key="1">
    <source>
        <dbReference type="ARBA" id="ARBA00022676"/>
    </source>
</evidence>
<keyword evidence="2" id="KW-0808">Transferase</keyword>
<comment type="caution">
    <text evidence="3">The sequence shown here is derived from an EMBL/GenBank/DDBJ whole genome shotgun (WGS) entry which is preliminary data.</text>
</comment>
<dbReference type="RefSeq" id="WP_007070389.1">
    <property type="nucleotide sequence ID" value="NZ_GG698602.1"/>
</dbReference>
<dbReference type="PANTHER" id="PTHR30160:SF1">
    <property type="entry name" value="LIPOPOLYSACCHARIDE 1,2-N-ACETYLGLUCOSAMINETRANSFERASE-RELATED"/>
    <property type="match status" value="1"/>
</dbReference>
<dbReference type="InterPro" id="IPR051199">
    <property type="entry name" value="LPS_LOS_Heptosyltrfase"/>
</dbReference>
<dbReference type="GO" id="GO:0008713">
    <property type="term" value="F:ADP-heptose-lipopolysaccharide heptosyltransferase activity"/>
    <property type="evidence" value="ECO:0007669"/>
    <property type="project" value="TreeGrafter"/>
</dbReference>
<organism evidence="3 4">
    <name type="scientific">Dialister invisus DSM 15470</name>
    <dbReference type="NCBI Taxonomy" id="592028"/>
    <lineage>
        <taxon>Bacteria</taxon>
        <taxon>Bacillati</taxon>
        <taxon>Bacillota</taxon>
        <taxon>Negativicutes</taxon>
        <taxon>Veillonellales</taxon>
        <taxon>Veillonellaceae</taxon>
        <taxon>Dialister</taxon>
    </lineage>
</organism>
<proteinExistence type="predicted"/>
<dbReference type="GeneID" id="78278032"/>
<dbReference type="OrthoDB" id="9768048at2"/>
<name>C9LPH1_9FIRM</name>
<protein>
    <submittedName>
        <fullName evidence="3">Lipopolysaccharide heptosyltransferase II</fullName>
    </submittedName>
</protein>
<evidence type="ECO:0000313" key="3">
    <source>
        <dbReference type="EMBL" id="EEW97457.1"/>
    </source>
</evidence>
<dbReference type="SUPFAM" id="SSF53756">
    <property type="entry name" value="UDP-Glycosyltransferase/glycogen phosphorylase"/>
    <property type="match status" value="1"/>
</dbReference>
<keyword evidence="1" id="KW-0328">Glycosyltransferase</keyword>
<dbReference type="GO" id="GO:0009244">
    <property type="term" value="P:lipopolysaccharide core region biosynthetic process"/>
    <property type="evidence" value="ECO:0007669"/>
    <property type="project" value="TreeGrafter"/>
</dbReference>
<dbReference type="GO" id="GO:0005829">
    <property type="term" value="C:cytosol"/>
    <property type="evidence" value="ECO:0007669"/>
    <property type="project" value="TreeGrafter"/>
</dbReference>
<evidence type="ECO:0000256" key="2">
    <source>
        <dbReference type="ARBA" id="ARBA00022679"/>
    </source>
</evidence>
<dbReference type="Gene3D" id="3.40.50.2000">
    <property type="entry name" value="Glycogen Phosphorylase B"/>
    <property type="match status" value="2"/>
</dbReference>
<sequence>MYQNILVINTMHIGDLMLITPALRTLRTNYPQAHIALLTDRPLGDLVRCNKNIDECILIDKRGRDKGILALLRLIRKIRGRHFDLVINFHRNERASAIAAFSGGKHIVGYSQPGFKRFFNKVMPNRAMADTPKELAEHQVACHLEVLREAAGCKIMDDRGLEMWLPEEEEKKAAALWKAEFTSKDRVIAFNIGASWLTKRWVDTYFAACADRFIRKGYDVAFFGGPTDVPIVEKCLAYMKEKESPRIHVFTGKVSLTVLAGLLRRCSLFLTTDSGPMHVGVAMHVPVISMFGASPVPTFYPYDSRDIAIKSPEYCHPCGLHECPRKGEGYMGCMKHIPVDIVMKYAEELLSAYHGEPAFRLPADTGSHQCRVISHWEGAQNGYETSI</sequence>
<reference evidence="3" key="1">
    <citation type="submission" date="2009-09" db="EMBL/GenBank/DDBJ databases">
        <authorList>
            <person name="Weinstock G."/>
            <person name="Sodergren E."/>
            <person name="Clifton S."/>
            <person name="Fulton L."/>
            <person name="Fulton B."/>
            <person name="Courtney L."/>
            <person name="Fronick C."/>
            <person name="Harrison M."/>
            <person name="Strong C."/>
            <person name="Farmer C."/>
            <person name="Delahaunty K."/>
            <person name="Markovic C."/>
            <person name="Hall O."/>
            <person name="Minx P."/>
            <person name="Tomlinson C."/>
            <person name="Mitreva M."/>
            <person name="Nelson J."/>
            <person name="Hou S."/>
            <person name="Wollam A."/>
            <person name="Pepin K.H."/>
            <person name="Johnson M."/>
            <person name="Bhonagiri V."/>
            <person name="Nash W.E."/>
            <person name="Warren W."/>
            <person name="Chinwalla A."/>
            <person name="Mardis E.R."/>
            <person name="Wilson R.K."/>
        </authorList>
    </citation>
    <scope>NUCLEOTIDE SEQUENCE [LARGE SCALE GENOMIC DNA]</scope>
    <source>
        <strain evidence="3">DSM 15470</strain>
    </source>
</reference>
<dbReference type="STRING" id="592028.GCWU000321_01451"/>
<dbReference type="Pfam" id="PF01075">
    <property type="entry name" value="Glyco_transf_9"/>
    <property type="match status" value="1"/>
</dbReference>
<gene>
    <name evidence="3" type="ORF">GCWU000321_01451</name>
</gene>
<dbReference type="Proteomes" id="UP000004736">
    <property type="component" value="Unassembled WGS sequence"/>
</dbReference>